<evidence type="ECO:0000256" key="6">
    <source>
        <dbReference type="ARBA" id="ARBA00023015"/>
    </source>
</evidence>
<dbReference type="PRINTS" id="PR00032">
    <property type="entry name" value="HTHARAC"/>
</dbReference>
<dbReference type="PROSITE" id="PS01124">
    <property type="entry name" value="HTH_ARAC_FAMILY_2"/>
    <property type="match status" value="1"/>
</dbReference>
<evidence type="ECO:0000256" key="2">
    <source>
        <dbReference type="ARBA" id="ARBA00018672"/>
    </source>
</evidence>
<dbReference type="SUPFAM" id="SSF46689">
    <property type="entry name" value="Homeodomain-like"/>
    <property type="match status" value="2"/>
</dbReference>
<evidence type="ECO:0000256" key="8">
    <source>
        <dbReference type="ARBA" id="ARBA00023163"/>
    </source>
</evidence>
<proteinExistence type="predicted"/>
<feature type="domain" description="Response regulatory" evidence="12">
    <location>
        <begin position="3"/>
        <end position="120"/>
    </location>
</feature>
<dbReference type="CDD" id="cd17536">
    <property type="entry name" value="REC_YesN-like"/>
    <property type="match status" value="1"/>
</dbReference>
<evidence type="ECO:0000313" key="14">
    <source>
        <dbReference type="Proteomes" id="UP000322025"/>
    </source>
</evidence>
<keyword evidence="8" id="KW-0804">Transcription</keyword>
<keyword evidence="5" id="KW-0902">Two-component regulatory system</keyword>
<accession>A0A5M9HUL7</accession>
<keyword evidence="14" id="KW-1185">Reference proteome</keyword>
<dbReference type="InterPro" id="IPR011006">
    <property type="entry name" value="CheY-like_superfamily"/>
</dbReference>
<dbReference type="Pfam" id="PF00072">
    <property type="entry name" value="Response_reg"/>
    <property type="match status" value="1"/>
</dbReference>
<feature type="modified residue" description="4-aspartylphosphate" evidence="10">
    <location>
        <position position="55"/>
    </location>
</feature>
<dbReference type="Gene3D" id="1.10.10.60">
    <property type="entry name" value="Homeodomain-like"/>
    <property type="match status" value="2"/>
</dbReference>
<keyword evidence="7" id="KW-0238">DNA-binding</keyword>
<dbReference type="PROSITE" id="PS50110">
    <property type="entry name" value="RESPONSE_REGULATORY"/>
    <property type="match status" value="1"/>
</dbReference>
<evidence type="ECO:0000259" key="11">
    <source>
        <dbReference type="PROSITE" id="PS01124"/>
    </source>
</evidence>
<reference evidence="13" key="1">
    <citation type="submission" date="2019-07" db="EMBL/GenBank/DDBJ databases">
        <authorList>
            <person name="Wongkuna S."/>
            <person name="Scaria J."/>
        </authorList>
    </citation>
    <scope>NUCLEOTIDE SEQUENCE [LARGE SCALE GENOMIC DNA]</scope>
    <source>
        <strain evidence="13">SW178</strain>
    </source>
</reference>
<gene>
    <name evidence="13" type="ORF">FNY66_12425</name>
</gene>
<feature type="domain" description="HTH araC/xylS-type" evidence="11">
    <location>
        <begin position="248"/>
        <end position="347"/>
    </location>
</feature>
<dbReference type="InterPro" id="IPR020449">
    <property type="entry name" value="Tscrpt_reg_AraC-type_HTH"/>
</dbReference>
<dbReference type="EMBL" id="VMSO01000020">
    <property type="protein sequence ID" value="KAA8500624.1"/>
    <property type="molecule type" value="Genomic_DNA"/>
</dbReference>
<dbReference type="InterPro" id="IPR051552">
    <property type="entry name" value="HptR"/>
</dbReference>
<dbReference type="PROSITE" id="PS00041">
    <property type="entry name" value="HTH_ARAC_FAMILY_1"/>
    <property type="match status" value="1"/>
</dbReference>
<evidence type="ECO:0000256" key="5">
    <source>
        <dbReference type="ARBA" id="ARBA00023012"/>
    </source>
</evidence>
<dbReference type="InterPro" id="IPR018060">
    <property type="entry name" value="HTH_AraC"/>
</dbReference>
<dbReference type="InterPro" id="IPR018062">
    <property type="entry name" value="HTH_AraC-typ_CS"/>
</dbReference>
<keyword evidence="4 10" id="KW-0597">Phosphoprotein</keyword>
<protein>
    <recommendedName>
        <fullName evidence="2">Stage 0 sporulation protein A homolog</fullName>
    </recommendedName>
</protein>
<comment type="function">
    <text evidence="9">May play the central regulatory role in sporulation. It may be an element of the effector pathway responsible for the activation of sporulation genes in response to nutritional stress. Spo0A may act in concert with spo0H (a sigma factor) to control the expression of some genes that are critical to the sporulation process.</text>
</comment>
<evidence type="ECO:0000256" key="9">
    <source>
        <dbReference type="ARBA" id="ARBA00024867"/>
    </source>
</evidence>
<dbReference type="GO" id="GO:0043565">
    <property type="term" value="F:sequence-specific DNA binding"/>
    <property type="evidence" value="ECO:0007669"/>
    <property type="project" value="InterPro"/>
</dbReference>
<evidence type="ECO:0000256" key="10">
    <source>
        <dbReference type="PROSITE-ProRule" id="PRU00169"/>
    </source>
</evidence>
<dbReference type="Pfam" id="PF12833">
    <property type="entry name" value="HTH_18"/>
    <property type="match status" value="1"/>
</dbReference>
<dbReference type="InterPro" id="IPR001789">
    <property type="entry name" value="Sig_transdc_resp-reg_receiver"/>
</dbReference>
<dbReference type="GO" id="GO:0000160">
    <property type="term" value="P:phosphorelay signal transduction system"/>
    <property type="evidence" value="ECO:0007669"/>
    <property type="project" value="UniProtKB-KW"/>
</dbReference>
<sequence length="364" mass="41534">MIKVLLVDDDYLALEGLRQMLHWDSFNGELAGCATDGLEAVSMIEDNPPDVVVADIKMPRMNGIDLARYLYQNHRGTHIILLSGHSEFEYAQKALQYRVTDYILKPVTRQKIKELENLLVKISQELTARKEIRRLTGSDSLRDHLLSLLRQGDADAVRDLLLSGSLSDSLLHDTAGTLGATILNHLFTYQKEIRKNNPQLADIKKQEMETYWHLPSPAARVDYLLSLCQELMAYTQSRKNEYEQPIVAHCVQMIQECFSDPGFNISQLADRANLSLPYLSTVFKQAMGQTISSYLSQQRLLHAQELLQDISIPIKDVCARSGYEDPHYFARSFKKQTGMTPSEYRNLYSSRDLHPNRSAKEENI</sequence>
<comment type="caution">
    <text evidence="13">The sequence shown here is derived from an EMBL/GenBank/DDBJ whole genome shotgun (WGS) entry which is preliminary data.</text>
</comment>
<evidence type="ECO:0000256" key="1">
    <source>
        <dbReference type="ARBA" id="ARBA00004496"/>
    </source>
</evidence>
<comment type="subcellular location">
    <subcellularLocation>
        <location evidence="1">Cytoplasm</location>
    </subcellularLocation>
</comment>
<dbReference type="GO" id="GO:0003700">
    <property type="term" value="F:DNA-binding transcription factor activity"/>
    <property type="evidence" value="ECO:0007669"/>
    <property type="project" value="InterPro"/>
</dbReference>
<dbReference type="SMART" id="SM00448">
    <property type="entry name" value="REC"/>
    <property type="match status" value="1"/>
</dbReference>
<evidence type="ECO:0000313" key="13">
    <source>
        <dbReference type="EMBL" id="KAA8500624.1"/>
    </source>
</evidence>
<dbReference type="SMART" id="SM00342">
    <property type="entry name" value="HTH_ARAC"/>
    <property type="match status" value="1"/>
</dbReference>
<keyword evidence="6" id="KW-0805">Transcription regulation</keyword>
<evidence type="ECO:0000256" key="3">
    <source>
        <dbReference type="ARBA" id="ARBA00022490"/>
    </source>
</evidence>
<dbReference type="RefSeq" id="WP_087151346.1">
    <property type="nucleotide sequence ID" value="NZ_VMSO01000020.1"/>
</dbReference>
<evidence type="ECO:0000259" key="12">
    <source>
        <dbReference type="PROSITE" id="PS50110"/>
    </source>
</evidence>
<dbReference type="Gene3D" id="3.40.50.2300">
    <property type="match status" value="1"/>
</dbReference>
<dbReference type="AlphaFoldDB" id="A0A5M9HUL7"/>
<dbReference type="Proteomes" id="UP000322025">
    <property type="component" value="Unassembled WGS sequence"/>
</dbReference>
<name>A0A5M9HUL7_9FIRM</name>
<organism evidence="13 14">
    <name type="scientific">Mediterraneibacter catenae</name>
    <dbReference type="NCBI Taxonomy" id="2594882"/>
    <lineage>
        <taxon>Bacteria</taxon>
        <taxon>Bacillati</taxon>
        <taxon>Bacillota</taxon>
        <taxon>Clostridia</taxon>
        <taxon>Lachnospirales</taxon>
        <taxon>Lachnospiraceae</taxon>
        <taxon>Mediterraneibacter</taxon>
    </lineage>
</organism>
<evidence type="ECO:0000256" key="7">
    <source>
        <dbReference type="ARBA" id="ARBA00023125"/>
    </source>
</evidence>
<dbReference type="PANTHER" id="PTHR42713">
    <property type="entry name" value="HISTIDINE KINASE-RELATED"/>
    <property type="match status" value="1"/>
</dbReference>
<dbReference type="GO" id="GO:0005737">
    <property type="term" value="C:cytoplasm"/>
    <property type="evidence" value="ECO:0007669"/>
    <property type="project" value="UniProtKB-SubCell"/>
</dbReference>
<dbReference type="InterPro" id="IPR009057">
    <property type="entry name" value="Homeodomain-like_sf"/>
</dbReference>
<keyword evidence="3" id="KW-0963">Cytoplasm</keyword>
<evidence type="ECO:0000256" key="4">
    <source>
        <dbReference type="ARBA" id="ARBA00022553"/>
    </source>
</evidence>
<dbReference type="SUPFAM" id="SSF52172">
    <property type="entry name" value="CheY-like"/>
    <property type="match status" value="1"/>
</dbReference>
<dbReference type="PANTHER" id="PTHR42713:SF3">
    <property type="entry name" value="TRANSCRIPTIONAL REGULATORY PROTEIN HPTR"/>
    <property type="match status" value="1"/>
</dbReference>
<dbReference type="OrthoDB" id="9794370at2"/>